<feature type="region of interest" description="Disordered" evidence="1">
    <location>
        <begin position="1"/>
        <end position="58"/>
    </location>
</feature>
<proteinExistence type="predicted"/>
<evidence type="ECO:0000313" key="4">
    <source>
        <dbReference type="Proteomes" id="UP000789396"/>
    </source>
</evidence>
<evidence type="ECO:0000256" key="1">
    <source>
        <dbReference type="SAM" id="MobiDB-lite"/>
    </source>
</evidence>
<keyword evidence="4" id="KW-1185">Reference proteome</keyword>
<comment type="caution">
    <text evidence="3">The sequence shown here is derived from an EMBL/GenBank/DDBJ whole genome shotgun (WGS) entry which is preliminary data.</text>
</comment>
<dbReference type="GO" id="GO:0003676">
    <property type="term" value="F:nucleic acid binding"/>
    <property type="evidence" value="ECO:0007669"/>
    <property type="project" value="InterPro"/>
</dbReference>
<accession>A0A9N9EJS4</accession>
<feature type="non-terminal residue" evidence="3">
    <location>
        <position position="1"/>
    </location>
</feature>
<dbReference type="AlphaFoldDB" id="A0A9N9EJS4"/>
<name>A0A9N9EJS4_9GLOM</name>
<dbReference type="InterPro" id="IPR004875">
    <property type="entry name" value="DDE_SF_endonuclease_dom"/>
</dbReference>
<evidence type="ECO:0000259" key="2">
    <source>
        <dbReference type="Pfam" id="PF03184"/>
    </source>
</evidence>
<gene>
    <name evidence="3" type="ORF">RFULGI_LOCUS9592</name>
</gene>
<organism evidence="3 4">
    <name type="scientific">Racocetra fulgida</name>
    <dbReference type="NCBI Taxonomy" id="60492"/>
    <lineage>
        <taxon>Eukaryota</taxon>
        <taxon>Fungi</taxon>
        <taxon>Fungi incertae sedis</taxon>
        <taxon>Mucoromycota</taxon>
        <taxon>Glomeromycotina</taxon>
        <taxon>Glomeromycetes</taxon>
        <taxon>Diversisporales</taxon>
        <taxon>Gigasporaceae</taxon>
        <taxon>Racocetra</taxon>
    </lineage>
</organism>
<feature type="domain" description="DDE-1" evidence="2">
    <location>
        <begin position="67"/>
        <end position="118"/>
    </location>
</feature>
<reference evidence="3" key="1">
    <citation type="submission" date="2021-06" db="EMBL/GenBank/DDBJ databases">
        <authorList>
            <person name="Kallberg Y."/>
            <person name="Tangrot J."/>
            <person name="Rosling A."/>
        </authorList>
    </citation>
    <scope>NUCLEOTIDE SEQUENCE</scope>
    <source>
        <strain evidence="3">IN212</strain>
    </source>
</reference>
<dbReference type="Pfam" id="PF03184">
    <property type="entry name" value="DDE_1"/>
    <property type="match status" value="1"/>
</dbReference>
<feature type="compositionally biased region" description="Polar residues" evidence="1">
    <location>
        <begin position="42"/>
        <end position="53"/>
    </location>
</feature>
<evidence type="ECO:0000313" key="3">
    <source>
        <dbReference type="EMBL" id="CAG8680454.1"/>
    </source>
</evidence>
<feature type="non-terminal residue" evidence="3">
    <location>
        <position position="225"/>
    </location>
</feature>
<dbReference type="EMBL" id="CAJVPZ010017430">
    <property type="protein sequence ID" value="CAG8680454.1"/>
    <property type="molecule type" value="Genomic_DNA"/>
</dbReference>
<dbReference type="OrthoDB" id="2445222at2759"/>
<sequence>DNASSHYDPNSILPPSDSNFNSEEETELIRATSTSKTKSKKVSNLQQNKSQARNDCGRPYTIPDLTNFQLTNIKLYFFPPNTTAHLQPIDAEVIKCFKSKYKHKYIQHLLTQFEQDEDIKDSFYNTFIKQEEDNIKSSVAELDLTIIPQVNKYLELNNSQIATEEQQKEQDSDDSDEEPLKIPVSEGLLGLKKFVEFFVQQMDPNFKSEDLNIFQKYLSIMRCKD</sequence>
<dbReference type="Proteomes" id="UP000789396">
    <property type="component" value="Unassembled WGS sequence"/>
</dbReference>
<protein>
    <submittedName>
        <fullName evidence="3">6975_t:CDS:1</fullName>
    </submittedName>
</protein>